<comment type="caution">
    <text evidence="1">The sequence shown here is derived from an EMBL/GenBank/DDBJ whole genome shotgun (WGS) entry which is preliminary data.</text>
</comment>
<protein>
    <submittedName>
        <fullName evidence="1">Nucleolar pre-ribosomal-associated protein 1</fullName>
    </submittedName>
</protein>
<dbReference type="Proteomes" id="UP001054945">
    <property type="component" value="Unassembled WGS sequence"/>
</dbReference>
<proteinExistence type="predicted"/>
<reference evidence="1 2" key="1">
    <citation type="submission" date="2021-06" db="EMBL/GenBank/DDBJ databases">
        <title>Caerostris extrusa draft genome.</title>
        <authorList>
            <person name="Kono N."/>
            <person name="Arakawa K."/>
        </authorList>
    </citation>
    <scope>NUCLEOTIDE SEQUENCE [LARGE SCALE GENOMIC DNA]</scope>
</reference>
<keyword evidence="2" id="KW-1185">Reference proteome</keyword>
<dbReference type="EMBL" id="BPLR01009283">
    <property type="protein sequence ID" value="GIY30834.1"/>
    <property type="molecule type" value="Genomic_DNA"/>
</dbReference>
<dbReference type="AlphaFoldDB" id="A0AAV4SD14"/>
<evidence type="ECO:0000313" key="1">
    <source>
        <dbReference type="EMBL" id="GIY30834.1"/>
    </source>
</evidence>
<name>A0AAV4SD14_CAEEX</name>
<evidence type="ECO:0000313" key="2">
    <source>
        <dbReference type="Proteomes" id="UP001054945"/>
    </source>
</evidence>
<sequence length="829" mass="94673">MIRHLALSCFCPIGNIVFNILLPTFAEELLTLIDVLKIYKALANELHKEFDLDLLQMLNDLKICNIHVSRSDLSKIYITLMDLLSEQYSVSLWKKHQPSESPLMLVFRSVESNETDENEIICLQPDEKQKFSNFTAAVFDCLLSLEENKKKSVQMFVQKSIRHLMHHQYSARSFLAAVENYRTLIDPDLFAYWQFLTLSSDIKICIENTCTGNSLCSLDFSEHLRQNFISSHSKLSNPSHILKSKTTLKDGTDDAIISTYIKLLDKLLSSLPILATKDVMDIDCNDEVIKVENDSISPTMPVVEIVKDFLNHPIVLKLFLFYTKNSEKGSNCLSIAVVTATKLVLDVVQKVLSSANEKLYPSFSPFKKKVFKYLQKHRKHDNEDSIQLISIIGTFSPLFSINDVQILLENLLNVKNDSISDLDSYFTTLCLLLQTFLERKELILLSSNCINSLIVAFVSMSKKKKKLFRQYILQLLQQHPIYALLVTEDSSLLLLQAKCVKDLPILGEMIDHNDKFRQVAQAFISDKLHQSDSIEFLYIVSKCLCNSSKENEQDNCFKDVISSNFLASFEKLVLQEISADMDILPECAVGKALQLLLKEKFSSPKKLLHFCKHILKESDNIIPSPEKMLVVLQAFESWKFYSLETNKVRLQILKICCLWLSSGLSNTHKIFELTSFIKEILMSMNDSEIDSVEDIFGQDFFSNALKFALKSEDNGKDILEVLCLLCEKSKGENLPVLSIYGLLTGHSRFFELMLSEEKEKSGLKERLIDLLIILTKLDSSVCKENHVGLILSAYSASMTTVDQKLLYLLKVYADNNIDMSQYSPFLWEK</sequence>
<accession>A0AAV4SD14</accession>
<gene>
    <name evidence="1" type="primary">URB1</name>
    <name evidence="1" type="ORF">CEXT_688261</name>
</gene>
<organism evidence="1 2">
    <name type="scientific">Caerostris extrusa</name>
    <name type="common">Bark spider</name>
    <name type="synonym">Caerostris bankana</name>
    <dbReference type="NCBI Taxonomy" id="172846"/>
    <lineage>
        <taxon>Eukaryota</taxon>
        <taxon>Metazoa</taxon>
        <taxon>Ecdysozoa</taxon>
        <taxon>Arthropoda</taxon>
        <taxon>Chelicerata</taxon>
        <taxon>Arachnida</taxon>
        <taxon>Araneae</taxon>
        <taxon>Araneomorphae</taxon>
        <taxon>Entelegynae</taxon>
        <taxon>Araneoidea</taxon>
        <taxon>Araneidae</taxon>
        <taxon>Caerostris</taxon>
    </lineage>
</organism>